<evidence type="ECO:0000256" key="7">
    <source>
        <dbReference type="ARBA" id="ARBA00023163"/>
    </source>
</evidence>
<evidence type="ECO:0000256" key="4">
    <source>
        <dbReference type="ARBA" id="ARBA00023054"/>
    </source>
</evidence>
<dbReference type="PROSITE" id="PS50071">
    <property type="entry name" value="HOMEOBOX_2"/>
    <property type="match status" value="1"/>
</dbReference>
<dbReference type="EMBL" id="BAABME010009988">
    <property type="protein sequence ID" value="GAA0176176.1"/>
    <property type="molecule type" value="Genomic_DNA"/>
</dbReference>
<dbReference type="GO" id="GO:0003677">
    <property type="term" value="F:DNA binding"/>
    <property type="evidence" value="ECO:0007669"/>
    <property type="project" value="UniProtKB-UniRule"/>
</dbReference>
<evidence type="ECO:0000256" key="5">
    <source>
        <dbReference type="ARBA" id="ARBA00023125"/>
    </source>
</evidence>
<dbReference type="SUPFAM" id="SSF46689">
    <property type="entry name" value="Homeodomain-like"/>
    <property type="match status" value="1"/>
</dbReference>
<feature type="domain" description="Homeobox" evidence="13">
    <location>
        <begin position="28"/>
        <end position="88"/>
    </location>
</feature>
<keyword evidence="6 9" id="KW-0371">Homeobox</keyword>
<evidence type="ECO:0000256" key="11">
    <source>
        <dbReference type="SAM" id="Coils"/>
    </source>
</evidence>
<keyword evidence="7" id="KW-0804">Transcription</keyword>
<evidence type="ECO:0000256" key="2">
    <source>
        <dbReference type="ARBA" id="ARBA00006789"/>
    </source>
</evidence>
<evidence type="ECO:0000256" key="12">
    <source>
        <dbReference type="SAM" id="MobiDB-lite"/>
    </source>
</evidence>
<protein>
    <submittedName>
        <fullName evidence="14">Homeodomain transcription factor</fullName>
    </submittedName>
</protein>
<gene>
    <name evidence="14" type="ORF">LIER_29218</name>
</gene>
<keyword evidence="4 11" id="KW-0175">Coiled coil</keyword>
<comment type="similarity">
    <text evidence="2">Belongs to the HD-ZIP homeobox family. Class IV subfamily.</text>
</comment>
<proteinExistence type="inferred from homology"/>
<evidence type="ECO:0000313" key="14">
    <source>
        <dbReference type="EMBL" id="GAA0176176.1"/>
    </source>
</evidence>
<evidence type="ECO:0000256" key="3">
    <source>
        <dbReference type="ARBA" id="ARBA00023015"/>
    </source>
</evidence>
<dbReference type="AlphaFoldDB" id="A0AAV3RLF5"/>
<keyword evidence="3" id="KW-0805">Transcription regulation</keyword>
<evidence type="ECO:0000313" key="15">
    <source>
        <dbReference type="Proteomes" id="UP001454036"/>
    </source>
</evidence>
<feature type="region of interest" description="Disordered" evidence="12">
    <location>
        <begin position="17"/>
        <end position="39"/>
    </location>
</feature>
<keyword evidence="5 9" id="KW-0238">DNA-binding</keyword>
<dbReference type="Gene3D" id="1.10.10.60">
    <property type="entry name" value="Homeodomain-like"/>
    <property type="match status" value="1"/>
</dbReference>
<dbReference type="InterPro" id="IPR009057">
    <property type="entry name" value="Homeodomain-like_sf"/>
</dbReference>
<evidence type="ECO:0000256" key="1">
    <source>
        <dbReference type="ARBA" id="ARBA00004123"/>
    </source>
</evidence>
<evidence type="ECO:0000256" key="9">
    <source>
        <dbReference type="PROSITE-ProRule" id="PRU00108"/>
    </source>
</evidence>
<dbReference type="GO" id="GO:0005634">
    <property type="term" value="C:nucleus"/>
    <property type="evidence" value="ECO:0007669"/>
    <property type="project" value="UniProtKB-SubCell"/>
</dbReference>
<dbReference type="Pfam" id="PF00046">
    <property type="entry name" value="Homeodomain"/>
    <property type="match status" value="1"/>
</dbReference>
<dbReference type="InterPro" id="IPR042160">
    <property type="entry name" value="HD-Zip_IV"/>
</dbReference>
<dbReference type="SMART" id="SM00389">
    <property type="entry name" value="HOX"/>
    <property type="match status" value="1"/>
</dbReference>
<evidence type="ECO:0000256" key="6">
    <source>
        <dbReference type="ARBA" id="ARBA00023155"/>
    </source>
</evidence>
<keyword evidence="8 9" id="KW-0539">Nucleus</keyword>
<dbReference type="InterPro" id="IPR001356">
    <property type="entry name" value="HD"/>
</dbReference>
<comment type="subcellular location">
    <subcellularLocation>
        <location evidence="1 9 10">Nucleus</location>
    </subcellularLocation>
</comment>
<accession>A0AAV3RLF5</accession>
<reference evidence="14 15" key="1">
    <citation type="submission" date="2024-01" db="EMBL/GenBank/DDBJ databases">
        <title>The complete chloroplast genome sequence of Lithospermum erythrorhizon: insights into the phylogenetic relationship among Boraginaceae species and the maternal lineages of purple gromwells.</title>
        <authorList>
            <person name="Okada T."/>
            <person name="Watanabe K."/>
        </authorList>
    </citation>
    <scope>NUCLEOTIDE SEQUENCE [LARGE SCALE GENOMIC DNA]</scope>
</reference>
<evidence type="ECO:0000259" key="13">
    <source>
        <dbReference type="PROSITE" id="PS50071"/>
    </source>
</evidence>
<sequence>MAAQNFEYEVVSEAENLENSVLDDDNGNQDSNRKRRHTPNQIQIMEAFFKDCPNPNEKERKSLGQALGLEPLQVKFWFQNKRTQQKTLQKRSENSSLKSQNEKLRAENKNLKDAAGKIPCLRCGQANVLQGISSPPLDQLKLENARLKKELESLQNMAKSYMDKTMWNDPQFSTPLLTPRYLELGSSSYGGQQIKNSGEEILFGANRQFNNNVAHSLSPFDEQMVIQQRIEGTFWTTPAYIDEFNKSKKTRHF</sequence>
<evidence type="ECO:0000256" key="8">
    <source>
        <dbReference type="ARBA" id="ARBA00023242"/>
    </source>
</evidence>
<dbReference type="PANTHER" id="PTHR45654:SF2">
    <property type="entry name" value="HOMEOBOX-LEUCINE ZIPPER PROTEIN TF1"/>
    <property type="match status" value="1"/>
</dbReference>
<comment type="caution">
    <text evidence="14">The sequence shown here is derived from an EMBL/GenBank/DDBJ whole genome shotgun (WGS) entry which is preliminary data.</text>
</comment>
<organism evidence="14 15">
    <name type="scientific">Lithospermum erythrorhizon</name>
    <name type="common">Purple gromwell</name>
    <name type="synonym">Lithospermum officinale var. erythrorhizon</name>
    <dbReference type="NCBI Taxonomy" id="34254"/>
    <lineage>
        <taxon>Eukaryota</taxon>
        <taxon>Viridiplantae</taxon>
        <taxon>Streptophyta</taxon>
        <taxon>Embryophyta</taxon>
        <taxon>Tracheophyta</taxon>
        <taxon>Spermatophyta</taxon>
        <taxon>Magnoliopsida</taxon>
        <taxon>eudicotyledons</taxon>
        <taxon>Gunneridae</taxon>
        <taxon>Pentapetalae</taxon>
        <taxon>asterids</taxon>
        <taxon>lamiids</taxon>
        <taxon>Boraginales</taxon>
        <taxon>Boraginaceae</taxon>
        <taxon>Boraginoideae</taxon>
        <taxon>Lithospermeae</taxon>
        <taxon>Lithospermum</taxon>
    </lineage>
</organism>
<feature type="coiled-coil region" evidence="11">
    <location>
        <begin position="94"/>
        <end position="164"/>
    </location>
</feature>
<dbReference type="PANTHER" id="PTHR45654">
    <property type="entry name" value="HOMEOBOX-LEUCINE ZIPPER PROTEIN MERISTEM L1"/>
    <property type="match status" value="1"/>
</dbReference>
<dbReference type="FunFam" id="1.10.10.60:FF:000229">
    <property type="entry name" value="Homeobox-leucine zipper protein HDG1"/>
    <property type="match status" value="1"/>
</dbReference>
<name>A0AAV3RLF5_LITER</name>
<feature type="compositionally biased region" description="Acidic residues" evidence="12">
    <location>
        <begin position="17"/>
        <end position="27"/>
    </location>
</feature>
<dbReference type="Proteomes" id="UP001454036">
    <property type="component" value="Unassembled WGS sequence"/>
</dbReference>
<feature type="DNA-binding region" description="Homeobox" evidence="9">
    <location>
        <begin position="30"/>
        <end position="89"/>
    </location>
</feature>
<evidence type="ECO:0000256" key="10">
    <source>
        <dbReference type="RuleBase" id="RU000682"/>
    </source>
</evidence>
<dbReference type="CDD" id="cd00086">
    <property type="entry name" value="homeodomain"/>
    <property type="match status" value="1"/>
</dbReference>
<keyword evidence="15" id="KW-1185">Reference proteome</keyword>